<name>A0A1I7D2X2_9HYPH</name>
<dbReference type="InterPro" id="IPR036390">
    <property type="entry name" value="WH_DNA-bd_sf"/>
</dbReference>
<accession>A0A1I7D2X2</accession>
<dbReference type="InterPro" id="IPR000524">
    <property type="entry name" value="Tscrpt_reg_HTH_GntR"/>
</dbReference>
<dbReference type="AlphaFoldDB" id="A0A1I7D2X2"/>
<dbReference type="SUPFAM" id="SSF48008">
    <property type="entry name" value="GntR ligand-binding domain-like"/>
    <property type="match status" value="1"/>
</dbReference>
<dbReference type="InterPro" id="IPR036388">
    <property type="entry name" value="WH-like_DNA-bd_sf"/>
</dbReference>
<dbReference type="GO" id="GO:0003677">
    <property type="term" value="F:DNA binding"/>
    <property type="evidence" value="ECO:0007669"/>
    <property type="project" value="UniProtKB-KW"/>
</dbReference>
<reference evidence="6" key="1">
    <citation type="submission" date="2016-10" db="EMBL/GenBank/DDBJ databases">
        <authorList>
            <person name="Varghese N."/>
            <person name="Submissions S."/>
        </authorList>
    </citation>
    <scope>NUCLEOTIDE SEQUENCE [LARGE SCALE GENOMIC DNA]</scope>
    <source>
        <strain evidence="6">DSM 17465</strain>
    </source>
</reference>
<dbReference type="Gene3D" id="1.10.10.10">
    <property type="entry name" value="Winged helix-like DNA-binding domain superfamily/Winged helix DNA-binding domain"/>
    <property type="match status" value="1"/>
</dbReference>
<dbReference type="GO" id="GO:0003700">
    <property type="term" value="F:DNA-binding transcription factor activity"/>
    <property type="evidence" value="ECO:0007669"/>
    <property type="project" value="InterPro"/>
</dbReference>
<dbReference type="Proteomes" id="UP000183371">
    <property type="component" value="Unassembled WGS sequence"/>
</dbReference>
<dbReference type="PANTHER" id="PTHR43537:SF44">
    <property type="entry name" value="GNTR FAMILY REGULATORY PROTEIN"/>
    <property type="match status" value="1"/>
</dbReference>
<dbReference type="InterPro" id="IPR011711">
    <property type="entry name" value="GntR_C"/>
</dbReference>
<keyword evidence="1" id="KW-0805">Transcription regulation</keyword>
<dbReference type="Pfam" id="PF00392">
    <property type="entry name" value="GntR"/>
    <property type="match status" value="1"/>
</dbReference>
<dbReference type="EMBL" id="FPBD01000007">
    <property type="protein sequence ID" value="SFU05981.1"/>
    <property type="molecule type" value="Genomic_DNA"/>
</dbReference>
<gene>
    <name evidence="5" type="ORF">SAMN05444141_107222</name>
</gene>
<evidence type="ECO:0000313" key="5">
    <source>
        <dbReference type="EMBL" id="SFU05981.1"/>
    </source>
</evidence>
<dbReference type="SMART" id="SM00345">
    <property type="entry name" value="HTH_GNTR"/>
    <property type="match status" value="1"/>
</dbReference>
<dbReference type="SUPFAM" id="SSF46785">
    <property type="entry name" value="Winged helix' DNA-binding domain"/>
    <property type="match status" value="1"/>
</dbReference>
<dbReference type="PANTHER" id="PTHR43537">
    <property type="entry name" value="TRANSCRIPTIONAL REGULATOR, GNTR FAMILY"/>
    <property type="match status" value="1"/>
</dbReference>
<keyword evidence="3" id="KW-0804">Transcription</keyword>
<dbReference type="InterPro" id="IPR008920">
    <property type="entry name" value="TF_FadR/GntR_C"/>
</dbReference>
<sequence length="264" mass="30227">MVSTYTQDLRDQITEELARQLFSAELKPGDFLPKELELTEQFGVSRATMRSALATFTNHGIIERISGFGTRVKDYQDWNILSPQVATWIAQYGGNTLIFAREIFRFRTSVEPFIAMEAARRATAKDLMKIEAAWNGMYAAMQKDDLIYRGKHFQQYDTQFHEAIYQATHNLVWVQIGRSTMPAVFVLIKKTTEAASELSDSLERHRHLLEAIRLRDAEAARKASVRIIDRAAYDLDLSDLNEEIRENSLANVVMQNEGDRLTSD</sequence>
<feature type="domain" description="HTH gntR-type" evidence="4">
    <location>
        <begin position="7"/>
        <end position="75"/>
    </location>
</feature>
<organism evidence="5 6">
    <name type="scientific">Pseudovibrio denitrificans</name>
    <dbReference type="NCBI Taxonomy" id="258256"/>
    <lineage>
        <taxon>Bacteria</taxon>
        <taxon>Pseudomonadati</taxon>
        <taxon>Pseudomonadota</taxon>
        <taxon>Alphaproteobacteria</taxon>
        <taxon>Hyphomicrobiales</taxon>
        <taxon>Stappiaceae</taxon>
        <taxon>Pseudovibrio</taxon>
    </lineage>
</organism>
<evidence type="ECO:0000256" key="3">
    <source>
        <dbReference type="ARBA" id="ARBA00023163"/>
    </source>
</evidence>
<dbReference type="RefSeq" id="WP_054783902.1">
    <property type="nucleotide sequence ID" value="NZ_FPBD01000007.1"/>
</dbReference>
<evidence type="ECO:0000313" key="6">
    <source>
        <dbReference type="Proteomes" id="UP000183371"/>
    </source>
</evidence>
<dbReference type="PROSITE" id="PS50949">
    <property type="entry name" value="HTH_GNTR"/>
    <property type="match status" value="1"/>
</dbReference>
<evidence type="ECO:0000256" key="1">
    <source>
        <dbReference type="ARBA" id="ARBA00023015"/>
    </source>
</evidence>
<dbReference type="Pfam" id="PF07729">
    <property type="entry name" value="FCD"/>
    <property type="match status" value="1"/>
</dbReference>
<evidence type="ECO:0000259" key="4">
    <source>
        <dbReference type="PROSITE" id="PS50949"/>
    </source>
</evidence>
<dbReference type="SMART" id="SM00895">
    <property type="entry name" value="FCD"/>
    <property type="match status" value="1"/>
</dbReference>
<dbReference type="CDD" id="cd07377">
    <property type="entry name" value="WHTH_GntR"/>
    <property type="match status" value="1"/>
</dbReference>
<protein>
    <submittedName>
        <fullName evidence="5">Transcriptional regulator, GntR family</fullName>
    </submittedName>
</protein>
<proteinExistence type="predicted"/>
<evidence type="ECO:0000256" key="2">
    <source>
        <dbReference type="ARBA" id="ARBA00023125"/>
    </source>
</evidence>
<dbReference type="PRINTS" id="PR00035">
    <property type="entry name" value="HTHGNTR"/>
</dbReference>
<dbReference type="Gene3D" id="1.20.120.530">
    <property type="entry name" value="GntR ligand-binding domain-like"/>
    <property type="match status" value="1"/>
</dbReference>
<keyword evidence="6" id="KW-1185">Reference proteome</keyword>
<keyword evidence="2" id="KW-0238">DNA-binding</keyword>